<keyword evidence="3" id="KW-1185">Reference proteome</keyword>
<evidence type="ECO:0000256" key="1">
    <source>
        <dbReference type="SAM" id="MobiDB-lite"/>
    </source>
</evidence>
<name>A0ABQ8IQK6_DERPT</name>
<feature type="compositionally biased region" description="Polar residues" evidence="1">
    <location>
        <begin position="1"/>
        <end position="12"/>
    </location>
</feature>
<dbReference type="Proteomes" id="UP000887458">
    <property type="component" value="Unassembled WGS sequence"/>
</dbReference>
<accession>A0ABQ8IQK6</accession>
<reference evidence="2 3" key="2">
    <citation type="journal article" date="2022" name="Mol. Biol. Evol.">
        <title>Comparative Genomics Reveals Insights into the Divergent Evolution of Astigmatic Mites and Household Pest Adaptations.</title>
        <authorList>
            <person name="Xiong Q."/>
            <person name="Wan A.T."/>
            <person name="Liu X."/>
            <person name="Fung C.S."/>
            <person name="Xiao X."/>
            <person name="Malainual N."/>
            <person name="Hou J."/>
            <person name="Wang L."/>
            <person name="Wang M."/>
            <person name="Yang K.Y."/>
            <person name="Cui Y."/>
            <person name="Leung E.L."/>
            <person name="Nong W."/>
            <person name="Shin S.K."/>
            <person name="Au S.W."/>
            <person name="Jeong K.Y."/>
            <person name="Chew F.T."/>
            <person name="Hui J.H."/>
            <person name="Leung T.F."/>
            <person name="Tungtrongchitr A."/>
            <person name="Zhong N."/>
            <person name="Liu Z."/>
            <person name="Tsui S.K."/>
        </authorList>
    </citation>
    <scope>NUCLEOTIDE SEQUENCE [LARGE SCALE GENOMIC DNA]</scope>
    <source>
        <strain evidence="2">Derp</strain>
    </source>
</reference>
<evidence type="ECO:0000313" key="2">
    <source>
        <dbReference type="EMBL" id="KAH9412611.1"/>
    </source>
</evidence>
<evidence type="ECO:0000313" key="3">
    <source>
        <dbReference type="Proteomes" id="UP000887458"/>
    </source>
</evidence>
<gene>
    <name evidence="2" type="ORF">DERP_006573</name>
</gene>
<reference evidence="2 3" key="1">
    <citation type="journal article" date="2018" name="J. Allergy Clin. Immunol.">
        <title>High-quality assembly of Dermatophagoides pteronyssinus genome and transcriptome reveals a wide range of novel allergens.</title>
        <authorList>
            <person name="Liu X.Y."/>
            <person name="Yang K.Y."/>
            <person name="Wang M.Q."/>
            <person name="Kwok J.S."/>
            <person name="Zeng X."/>
            <person name="Yang Z."/>
            <person name="Xiao X.J."/>
            <person name="Lau C.P."/>
            <person name="Li Y."/>
            <person name="Huang Z.M."/>
            <person name="Ba J.G."/>
            <person name="Yim A.K."/>
            <person name="Ouyang C.Y."/>
            <person name="Ngai S.M."/>
            <person name="Chan T.F."/>
            <person name="Leung E.L."/>
            <person name="Liu L."/>
            <person name="Liu Z.G."/>
            <person name="Tsui S.K."/>
        </authorList>
    </citation>
    <scope>NUCLEOTIDE SEQUENCE [LARGE SCALE GENOMIC DNA]</scope>
    <source>
        <strain evidence="2">Derp</strain>
    </source>
</reference>
<protein>
    <submittedName>
        <fullName evidence="2">Uncharacterized protein</fullName>
    </submittedName>
</protein>
<dbReference type="EMBL" id="NJHN03000129">
    <property type="protein sequence ID" value="KAH9412611.1"/>
    <property type="molecule type" value="Genomic_DNA"/>
</dbReference>
<organism evidence="2 3">
    <name type="scientific">Dermatophagoides pteronyssinus</name>
    <name type="common">European house dust mite</name>
    <dbReference type="NCBI Taxonomy" id="6956"/>
    <lineage>
        <taxon>Eukaryota</taxon>
        <taxon>Metazoa</taxon>
        <taxon>Ecdysozoa</taxon>
        <taxon>Arthropoda</taxon>
        <taxon>Chelicerata</taxon>
        <taxon>Arachnida</taxon>
        <taxon>Acari</taxon>
        <taxon>Acariformes</taxon>
        <taxon>Sarcoptiformes</taxon>
        <taxon>Astigmata</taxon>
        <taxon>Psoroptidia</taxon>
        <taxon>Analgoidea</taxon>
        <taxon>Pyroglyphidae</taxon>
        <taxon>Dermatophagoidinae</taxon>
        <taxon>Dermatophagoides</taxon>
    </lineage>
</organism>
<feature type="region of interest" description="Disordered" evidence="1">
    <location>
        <begin position="1"/>
        <end position="21"/>
    </location>
</feature>
<sequence length="93" mass="10734">MSNLVSQPTTESMDNDDQDDDDDIWIIESLFFPRKKSIENVWSISSYEGTRRSPGWQYDLPYHALMSSTLEAVRFVSSKTPLTFLSDYQISSD</sequence>
<comment type="caution">
    <text evidence="2">The sequence shown here is derived from an EMBL/GenBank/DDBJ whole genome shotgun (WGS) entry which is preliminary data.</text>
</comment>
<proteinExistence type="predicted"/>